<reference evidence="1 2" key="1">
    <citation type="submission" date="2014-04" db="EMBL/GenBank/DDBJ databases">
        <title>Evolutionary Origins and Diversification of the Mycorrhizal Mutualists.</title>
        <authorList>
            <consortium name="DOE Joint Genome Institute"/>
            <consortium name="Mycorrhizal Genomics Consortium"/>
            <person name="Kohler A."/>
            <person name="Kuo A."/>
            <person name="Nagy L.G."/>
            <person name="Floudas D."/>
            <person name="Copeland A."/>
            <person name="Barry K.W."/>
            <person name="Cichocki N."/>
            <person name="Veneault-Fourrey C."/>
            <person name="LaButti K."/>
            <person name="Lindquist E.A."/>
            <person name="Lipzen A."/>
            <person name="Lundell T."/>
            <person name="Morin E."/>
            <person name="Murat C."/>
            <person name="Riley R."/>
            <person name="Ohm R."/>
            <person name="Sun H."/>
            <person name="Tunlid A."/>
            <person name="Henrissat B."/>
            <person name="Grigoriev I.V."/>
            <person name="Hibbett D.S."/>
            <person name="Martin F."/>
        </authorList>
    </citation>
    <scope>NUCLEOTIDE SEQUENCE [LARGE SCALE GENOMIC DNA]</scope>
    <source>
        <strain evidence="1 2">FD-317 M1</strain>
    </source>
</reference>
<dbReference type="AlphaFoldDB" id="A0A0D0D045"/>
<feature type="non-terminal residue" evidence="1">
    <location>
        <position position="67"/>
    </location>
</feature>
<gene>
    <name evidence="1" type="ORF">GYMLUDRAFT_165186</name>
</gene>
<proteinExistence type="predicted"/>
<dbReference type="HOGENOM" id="CLU_175751_0_0_1"/>
<dbReference type="Proteomes" id="UP000053593">
    <property type="component" value="Unassembled WGS sequence"/>
</dbReference>
<organism evidence="1 2">
    <name type="scientific">Collybiopsis luxurians FD-317 M1</name>
    <dbReference type="NCBI Taxonomy" id="944289"/>
    <lineage>
        <taxon>Eukaryota</taxon>
        <taxon>Fungi</taxon>
        <taxon>Dikarya</taxon>
        <taxon>Basidiomycota</taxon>
        <taxon>Agaricomycotina</taxon>
        <taxon>Agaricomycetes</taxon>
        <taxon>Agaricomycetidae</taxon>
        <taxon>Agaricales</taxon>
        <taxon>Marasmiineae</taxon>
        <taxon>Omphalotaceae</taxon>
        <taxon>Collybiopsis</taxon>
        <taxon>Collybiopsis luxurians</taxon>
    </lineage>
</organism>
<evidence type="ECO:0000313" key="1">
    <source>
        <dbReference type="EMBL" id="KIK62318.1"/>
    </source>
</evidence>
<dbReference type="OrthoDB" id="3227343at2759"/>
<evidence type="ECO:0000313" key="2">
    <source>
        <dbReference type="Proteomes" id="UP000053593"/>
    </source>
</evidence>
<protein>
    <submittedName>
        <fullName evidence="1">Unplaced genomic scaffold GYMLUscaffold_20, whole genome shotgun sequence</fullName>
    </submittedName>
</protein>
<keyword evidence="2" id="KW-1185">Reference proteome</keyword>
<accession>A0A0D0D045</accession>
<sequence>MKEAIMQAHDSILNARVKQTRDANRRCQPAPFEEGDLAYISTKNISFPKRYAWKLVLNFIGPYRVLK</sequence>
<name>A0A0D0D045_9AGAR</name>
<dbReference type="EMBL" id="KN834768">
    <property type="protein sequence ID" value="KIK62318.1"/>
    <property type="molecule type" value="Genomic_DNA"/>
</dbReference>